<organism evidence="1">
    <name type="scientific">Arundo donax</name>
    <name type="common">Giant reed</name>
    <name type="synonym">Donax arundinaceus</name>
    <dbReference type="NCBI Taxonomy" id="35708"/>
    <lineage>
        <taxon>Eukaryota</taxon>
        <taxon>Viridiplantae</taxon>
        <taxon>Streptophyta</taxon>
        <taxon>Embryophyta</taxon>
        <taxon>Tracheophyta</taxon>
        <taxon>Spermatophyta</taxon>
        <taxon>Magnoliopsida</taxon>
        <taxon>Liliopsida</taxon>
        <taxon>Poales</taxon>
        <taxon>Poaceae</taxon>
        <taxon>PACMAD clade</taxon>
        <taxon>Arundinoideae</taxon>
        <taxon>Arundineae</taxon>
        <taxon>Arundo</taxon>
    </lineage>
</organism>
<protein>
    <submittedName>
        <fullName evidence="1">Uncharacterized protein</fullName>
    </submittedName>
</protein>
<evidence type="ECO:0000313" key="1">
    <source>
        <dbReference type="EMBL" id="JAD56577.1"/>
    </source>
</evidence>
<dbReference type="EMBL" id="GBRH01241318">
    <property type="protein sequence ID" value="JAD56577.1"/>
    <property type="molecule type" value="Transcribed_RNA"/>
</dbReference>
<proteinExistence type="predicted"/>
<sequence length="8" mass="1051">MVWISIRF</sequence>
<name>A0A0A9BBB2_ARUDO</name>
<reference evidence="1" key="1">
    <citation type="submission" date="2014-09" db="EMBL/GenBank/DDBJ databases">
        <authorList>
            <person name="Magalhaes I.L.F."/>
            <person name="Oliveira U."/>
            <person name="Santos F.R."/>
            <person name="Vidigal T.H.D.A."/>
            <person name="Brescovit A.D."/>
            <person name="Santos A.J."/>
        </authorList>
    </citation>
    <scope>NUCLEOTIDE SEQUENCE</scope>
    <source>
        <tissue evidence="1">Shoot tissue taken approximately 20 cm above the soil surface</tissue>
    </source>
</reference>
<accession>A0A0A9BBB2</accession>
<reference evidence="1" key="2">
    <citation type="journal article" date="2015" name="Data Brief">
        <title>Shoot transcriptome of the giant reed, Arundo donax.</title>
        <authorList>
            <person name="Barrero R.A."/>
            <person name="Guerrero F.D."/>
            <person name="Moolhuijzen P."/>
            <person name="Goolsby J.A."/>
            <person name="Tidwell J."/>
            <person name="Bellgard S.E."/>
            <person name="Bellgard M.I."/>
        </authorList>
    </citation>
    <scope>NUCLEOTIDE SEQUENCE</scope>
    <source>
        <tissue evidence="1">Shoot tissue taken approximately 20 cm above the soil surface</tissue>
    </source>
</reference>